<dbReference type="SUPFAM" id="SSF75138">
    <property type="entry name" value="HprK N-terminal domain-like"/>
    <property type="match status" value="1"/>
</dbReference>
<evidence type="ECO:0000313" key="4">
    <source>
        <dbReference type="Proteomes" id="UP000191055"/>
    </source>
</evidence>
<feature type="domain" description="DRTGG" evidence="2">
    <location>
        <begin position="6"/>
        <end position="107"/>
    </location>
</feature>
<dbReference type="STRING" id="889453.SAMN03080601_00471"/>
<proteinExistence type="predicted"/>
<gene>
    <name evidence="3" type="ORF">SAMN03080601_00471</name>
</gene>
<accession>A0A1T5BBI7</accession>
<dbReference type="Gene3D" id="3.40.1390.20">
    <property type="entry name" value="HprK N-terminal domain-like"/>
    <property type="match status" value="1"/>
</dbReference>
<dbReference type="InterPro" id="IPR028979">
    <property type="entry name" value="Ser_kin/Pase_Hpr-like_N_sf"/>
</dbReference>
<evidence type="ECO:0000256" key="1">
    <source>
        <dbReference type="ARBA" id="ARBA00011643"/>
    </source>
</evidence>
<dbReference type="OrthoDB" id="9800390at2"/>
<dbReference type="Pfam" id="PF07085">
    <property type="entry name" value="DRTGG"/>
    <property type="match status" value="1"/>
</dbReference>
<evidence type="ECO:0000259" key="2">
    <source>
        <dbReference type="Pfam" id="PF07085"/>
    </source>
</evidence>
<sequence length="114" mass="12818">MNISTVVELLEARLICGDVNQEREFMYGFASDLMSDVLTLDSDNLILITGLTNTQVIRTSEMADIHCVVLVRGKKVSDEMKQLAEENHITLIETPFSMFRTVSILHEAGLKPVY</sequence>
<dbReference type="InterPro" id="IPR010766">
    <property type="entry name" value="DRTGG"/>
</dbReference>
<reference evidence="3 4" key="1">
    <citation type="submission" date="2017-02" db="EMBL/GenBank/DDBJ databases">
        <authorList>
            <person name="Peterson S.W."/>
        </authorList>
    </citation>
    <scope>NUCLEOTIDE SEQUENCE [LARGE SCALE GENOMIC DNA]</scope>
    <source>
        <strain evidence="3 4">DSM 24412</strain>
    </source>
</reference>
<keyword evidence="4" id="KW-1185">Reference proteome</keyword>
<dbReference type="AlphaFoldDB" id="A0A1T5BBI7"/>
<dbReference type="EMBL" id="FUYV01000002">
    <property type="protein sequence ID" value="SKB44399.1"/>
    <property type="molecule type" value="Genomic_DNA"/>
</dbReference>
<comment type="subunit">
    <text evidence="1">Homohexamer.</text>
</comment>
<dbReference type="RefSeq" id="WP_079556271.1">
    <property type="nucleotide sequence ID" value="NZ_CP021904.1"/>
</dbReference>
<dbReference type="Proteomes" id="UP000191055">
    <property type="component" value="Unassembled WGS sequence"/>
</dbReference>
<dbReference type="KEGG" id="asx:CDL62_11555"/>
<protein>
    <submittedName>
        <fullName evidence="3">DRTGG domain-containing protein</fullName>
    </submittedName>
</protein>
<name>A0A1T5BBI7_9BACT</name>
<evidence type="ECO:0000313" key="3">
    <source>
        <dbReference type="EMBL" id="SKB44399.1"/>
    </source>
</evidence>
<organism evidence="3 4">
    <name type="scientific">Alkalitalea saponilacus</name>
    <dbReference type="NCBI Taxonomy" id="889453"/>
    <lineage>
        <taxon>Bacteria</taxon>
        <taxon>Pseudomonadati</taxon>
        <taxon>Bacteroidota</taxon>
        <taxon>Bacteroidia</taxon>
        <taxon>Marinilabiliales</taxon>
        <taxon>Marinilabiliaceae</taxon>
        <taxon>Alkalitalea</taxon>
    </lineage>
</organism>